<feature type="domain" description="RNA polymerase sigma-70 region 2" evidence="7">
    <location>
        <begin position="26"/>
        <end position="84"/>
    </location>
</feature>
<evidence type="ECO:0000313" key="9">
    <source>
        <dbReference type="EMBL" id="PPK98146.1"/>
    </source>
</evidence>
<evidence type="ECO:0000313" key="10">
    <source>
        <dbReference type="Proteomes" id="UP000239485"/>
    </source>
</evidence>
<dbReference type="GO" id="GO:0006352">
    <property type="term" value="P:DNA-templated transcription initiation"/>
    <property type="evidence" value="ECO:0007669"/>
    <property type="project" value="InterPro"/>
</dbReference>
<accession>A0A2S6IV86</accession>
<dbReference type="InterPro" id="IPR036388">
    <property type="entry name" value="WH-like_DNA-bd_sf"/>
</dbReference>
<evidence type="ECO:0000256" key="2">
    <source>
        <dbReference type="ARBA" id="ARBA00023015"/>
    </source>
</evidence>
<organism evidence="9 10">
    <name type="scientific">Kineococcus xinjiangensis</name>
    <dbReference type="NCBI Taxonomy" id="512762"/>
    <lineage>
        <taxon>Bacteria</taxon>
        <taxon>Bacillati</taxon>
        <taxon>Actinomycetota</taxon>
        <taxon>Actinomycetes</taxon>
        <taxon>Kineosporiales</taxon>
        <taxon>Kineosporiaceae</taxon>
        <taxon>Kineococcus</taxon>
    </lineage>
</organism>
<dbReference type="InterPro" id="IPR007627">
    <property type="entry name" value="RNA_pol_sigma70_r2"/>
</dbReference>
<dbReference type="Proteomes" id="UP000239485">
    <property type="component" value="Unassembled WGS sequence"/>
</dbReference>
<evidence type="ECO:0000256" key="5">
    <source>
        <dbReference type="ARBA" id="ARBA00023163"/>
    </source>
</evidence>
<dbReference type="InterPro" id="IPR039425">
    <property type="entry name" value="RNA_pol_sigma-70-like"/>
</dbReference>
<dbReference type="CDD" id="cd06171">
    <property type="entry name" value="Sigma70_r4"/>
    <property type="match status" value="1"/>
</dbReference>
<dbReference type="EMBL" id="PTJD01000002">
    <property type="protein sequence ID" value="PPK98146.1"/>
    <property type="molecule type" value="Genomic_DNA"/>
</dbReference>
<dbReference type="PANTHER" id="PTHR43133">
    <property type="entry name" value="RNA POLYMERASE ECF-TYPE SIGMA FACTO"/>
    <property type="match status" value="1"/>
</dbReference>
<evidence type="ECO:0000259" key="7">
    <source>
        <dbReference type="Pfam" id="PF04542"/>
    </source>
</evidence>
<keyword evidence="10" id="KW-1185">Reference proteome</keyword>
<dbReference type="SUPFAM" id="SSF88946">
    <property type="entry name" value="Sigma2 domain of RNA polymerase sigma factors"/>
    <property type="match status" value="1"/>
</dbReference>
<keyword evidence="3 6" id="KW-0731">Sigma factor</keyword>
<feature type="domain" description="RNA polymerase sigma factor 70 region 4 type 2" evidence="8">
    <location>
        <begin position="120"/>
        <end position="171"/>
    </location>
</feature>
<dbReference type="InterPro" id="IPR000838">
    <property type="entry name" value="RNA_pol_sigma70_ECF_CS"/>
</dbReference>
<evidence type="ECO:0000256" key="1">
    <source>
        <dbReference type="ARBA" id="ARBA00010641"/>
    </source>
</evidence>
<evidence type="ECO:0000256" key="3">
    <source>
        <dbReference type="ARBA" id="ARBA00023082"/>
    </source>
</evidence>
<dbReference type="AlphaFoldDB" id="A0A2S6IV86"/>
<dbReference type="GO" id="GO:0003677">
    <property type="term" value="F:DNA binding"/>
    <property type="evidence" value="ECO:0007669"/>
    <property type="project" value="UniProtKB-KW"/>
</dbReference>
<evidence type="ECO:0000256" key="6">
    <source>
        <dbReference type="RuleBase" id="RU000716"/>
    </source>
</evidence>
<dbReference type="PANTHER" id="PTHR43133:SF25">
    <property type="entry name" value="RNA POLYMERASE SIGMA FACTOR RFAY-RELATED"/>
    <property type="match status" value="1"/>
</dbReference>
<name>A0A2S6IV86_9ACTN</name>
<dbReference type="OrthoDB" id="9811152at2"/>
<reference evidence="9 10" key="1">
    <citation type="submission" date="2018-02" db="EMBL/GenBank/DDBJ databases">
        <title>Genomic Encyclopedia of Archaeal and Bacterial Type Strains, Phase II (KMG-II): from individual species to whole genera.</title>
        <authorList>
            <person name="Goeker M."/>
        </authorList>
    </citation>
    <scope>NUCLEOTIDE SEQUENCE [LARGE SCALE GENOMIC DNA]</scope>
    <source>
        <strain evidence="9 10">DSM 22857</strain>
    </source>
</reference>
<proteinExistence type="inferred from homology"/>
<dbReference type="InterPro" id="IPR013325">
    <property type="entry name" value="RNA_pol_sigma_r2"/>
</dbReference>
<keyword evidence="4 6" id="KW-0238">DNA-binding</keyword>
<dbReference type="InterPro" id="IPR014284">
    <property type="entry name" value="RNA_pol_sigma-70_dom"/>
</dbReference>
<dbReference type="InterPro" id="IPR013324">
    <property type="entry name" value="RNA_pol_sigma_r3/r4-like"/>
</dbReference>
<keyword evidence="2 6" id="KW-0805">Transcription regulation</keyword>
<sequence>MHPPPPDAHGARASAFRAHVEPEIEVLLRVATTLTGSLPDAEDLVQETLIRAYRALDGFDGRHPRAWLLTILRHTHLNMHRRRRPDLVPDWSAVQGARPAFGATSAASAEDEVVSGVLREDVETAVASLDSRFRTVLLLVDVDRLTYAEAADALGVPVGTVMSRLSRARDRVRTRLLRTTVRRRSAS</sequence>
<dbReference type="RefSeq" id="WP_104431678.1">
    <property type="nucleotide sequence ID" value="NZ_PTJD01000002.1"/>
</dbReference>
<keyword evidence="5 6" id="KW-0804">Transcription</keyword>
<protein>
    <recommendedName>
        <fullName evidence="6">RNA polymerase sigma factor</fullName>
    </recommendedName>
</protein>
<dbReference type="NCBIfam" id="TIGR02937">
    <property type="entry name" value="sigma70-ECF"/>
    <property type="match status" value="1"/>
</dbReference>
<evidence type="ECO:0000256" key="4">
    <source>
        <dbReference type="ARBA" id="ARBA00023125"/>
    </source>
</evidence>
<dbReference type="GO" id="GO:0006950">
    <property type="term" value="P:response to stress"/>
    <property type="evidence" value="ECO:0007669"/>
    <property type="project" value="UniProtKB-ARBA"/>
</dbReference>
<dbReference type="Gene3D" id="1.10.1740.10">
    <property type="match status" value="1"/>
</dbReference>
<comment type="similarity">
    <text evidence="1 6">Belongs to the sigma-70 factor family. ECF subfamily.</text>
</comment>
<dbReference type="InterPro" id="IPR013249">
    <property type="entry name" value="RNA_pol_sigma70_r4_t2"/>
</dbReference>
<dbReference type="Gene3D" id="1.10.10.10">
    <property type="entry name" value="Winged helix-like DNA-binding domain superfamily/Winged helix DNA-binding domain"/>
    <property type="match status" value="1"/>
</dbReference>
<dbReference type="Pfam" id="PF08281">
    <property type="entry name" value="Sigma70_r4_2"/>
    <property type="match status" value="1"/>
</dbReference>
<dbReference type="SUPFAM" id="SSF88659">
    <property type="entry name" value="Sigma3 and sigma4 domains of RNA polymerase sigma factors"/>
    <property type="match status" value="1"/>
</dbReference>
<comment type="caution">
    <text evidence="9">The sequence shown here is derived from an EMBL/GenBank/DDBJ whole genome shotgun (WGS) entry which is preliminary data.</text>
</comment>
<gene>
    <name evidence="9" type="ORF">CLV92_102299</name>
</gene>
<evidence type="ECO:0000259" key="8">
    <source>
        <dbReference type="Pfam" id="PF08281"/>
    </source>
</evidence>
<dbReference type="PROSITE" id="PS01063">
    <property type="entry name" value="SIGMA70_ECF"/>
    <property type="match status" value="1"/>
</dbReference>
<dbReference type="Pfam" id="PF04542">
    <property type="entry name" value="Sigma70_r2"/>
    <property type="match status" value="1"/>
</dbReference>
<dbReference type="GO" id="GO:0016987">
    <property type="term" value="F:sigma factor activity"/>
    <property type="evidence" value="ECO:0007669"/>
    <property type="project" value="UniProtKB-KW"/>
</dbReference>